<protein>
    <submittedName>
        <fullName evidence="5">Ribosomal-protein-alanine N-acetyltransferase</fullName>
    </submittedName>
</protein>
<dbReference type="PROSITE" id="PS51186">
    <property type="entry name" value="GNAT"/>
    <property type="match status" value="1"/>
</dbReference>
<evidence type="ECO:0000313" key="6">
    <source>
        <dbReference type="Proteomes" id="UP000199288"/>
    </source>
</evidence>
<evidence type="ECO:0000256" key="1">
    <source>
        <dbReference type="ARBA" id="ARBA00022679"/>
    </source>
</evidence>
<accession>A0A1H4DTN1</accession>
<dbReference type="AlphaFoldDB" id="A0A1H4DTN1"/>
<dbReference type="InterPro" id="IPR051531">
    <property type="entry name" value="N-acetyltransferase"/>
</dbReference>
<feature type="domain" description="N-acetyltransferase" evidence="4">
    <location>
        <begin position="13"/>
        <end position="181"/>
    </location>
</feature>
<proteinExistence type="inferred from homology"/>
<comment type="similarity">
    <text evidence="3">Belongs to the acetyltransferase family. RimJ subfamily.</text>
</comment>
<keyword evidence="1 5" id="KW-0808">Transferase</keyword>
<dbReference type="Pfam" id="PF13302">
    <property type="entry name" value="Acetyltransf_3"/>
    <property type="match status" value="1"/>
</dbReference>
<dbReference type="InterPro" id="IPR000182">
    <property type="entry name" value="GNAT_dom"/>
</dbReference>
<dbReference type="InterPro" id="IPR016181">
    <property type="entry name" value="Acyl_CoA_acyltransferase"/>
</dbReference>
<dbReference type="RefSeq" id="WP_092566087.1">
    <property type="nucleotide sequence ID" value="NZ_FNQV01000020.1"/>
</dbReference>
<evidence type="ECO:0000313" key="5">
    <source>
        <dbReference type="EMBL" id="SEA75859.1"/>
    </source>
</evidence>
<dbReference type="GO" id="GO:0008999">
    <property type="term" value="F:protein-N-terminal-alanine acetyltransferase activity"/>
    <property type="evidence" value="ECO:0007669"/>
    <property type="project" value="TreeGrafter"/>
</dbReference>
<gene>
    <name evidence="5" type="ORF">SAMN02910418_02341</name>
</gene>
<evidence type="ECO:0000256" key="3">
    <source>
        <dbReference type="ARBA" id="ARBA00038502"/>
    </source>
</evidence>
<dbReference type="PANTHER" id="PTHR43792:SF8">
    <property type="entry name" value="[RIBOSOMAL PROTEIN US5]-ALANINE N-ACETYLTRANSFERASE"/>
    <property type="match status" value="1"/>
</dbReference>
<dbReference type="Proteomes" id="UP000199288">
    <property type="component" value="Unassembled WGS sequence"/>
</dbReference>
<dbReference type="EMBL" id="FNQV01000020">
    <property type="protein sequence ID" value="SEA75859.1"/>
    <property type="molecule type" value="Genomic_DNA"/>
</dbReference>
<evidence type="ECO:0000256" key="2">
    <source>
        <dbReference type="ARBA" id="ARBA00023315"/>
    </source>
</evidence>
<evidence type="ECO:0000259" key="4">
    <source>
        <dbReference type="PROSITE" id="PS51186"/>
    </source>
</evidence>
<dbReference type="Gene3D" id="3.40.630.30">
    <property type="match status" value="1"/>
</dbReference>
<dbReference type="OrthoDB" id="5242221at2"/>
<dbReference type="GO" id="GO:0005737">
    <property type="term" value="C:cytoplasm"/>
    <property type="evidence" value="ECO:0007669"/>
    <property type="project" value="TreeGrafter"/>
</dbReference>
<keyword evidence="2" id="KW-0012">Acyltransferase</keyword>
<organism evidence="5 6">
    <name type="scientific">Bowdeniella nasicola</name>
    <dbReference type="NCBI Taxonomy" id="208480"/>
    <lineage>
        <taxon>Bacteria</taxon>
        <taxon>Bacillati</taxon>
        <taxon>Actinomycetota</taxon>
        <taxon>Actinomycetes</taxon>
        <taxon>Actinomycetales</taxon>
        <taxon>Actinomycetaceae</taxon>
        <taxon>Bowdeniella</taxon>
    </lineage>
</organism>
<dbReference type="PANTHER" id="PTHR43792">
    <property type="entry name" value="GNAT FAMILY, PUTATIVE (AFU_ORTHOLOGUE AFUA_3G00765)-RELATED-RELATED"/>
    <property type="match status" value="1"/>
</dbReference>
<dbReference type="SUPFAM" id="SSF55729">
    <property type="entry name" value="Acyl-CoA N-acyltransferases (Nat)"/>
    <property type="match status" value="1"/>
</dbReference>
<sequence>MHVWPTILTHGDLTLRPVRARDERAWAKARKASEDWLAPWDVADPYGQESQSFRAWARGFRKQGRLGTALPLVLEIGDDAFAGQVMASPITYGPARTAVIGYWISKAYAGRGYMPRAVALTCDYLFDELGIHRVEINVRPENTPSLRVVEKLGFPEEGRARGLLFIDGDWRDHRRFAMLAEDRPKGGLIAAIA</sequence>
<keyword evidence="6" id="KW-1185">Reference proteome</keyword>
<reference evidence="6" key="1">
    <citation type="submission" date="2016-10" db="EMBL/GenBank/DDBJ databases">
        <authorList>
            <person name="Varghese N."/>
            <person name="Submissions S."/>
        </authorList>
    </citation>
    <scope>NUCLEOTIDE SEQUENCE [LARGE SCALE GENOMIC DNA]</scope>
    <source>
        <strain evidence="6">KPR-1</strain>
    </source>
</reference>
<name>A0A1H4DTN1_9ACTO</name>